<evidence type="ECO:0000313" key="3">
    <source>
        <dbReference type="Proteomes" id="UP000663864"/>
    </source>
</evidence>
<gene>
    <name evidence="2" type="ORF">ZHD862_LOCUS37742</name>
</gene>
<dbReference type="AlphaFoldDB" id="A0A815TLY0"/>
<sequence>EQSQLCPITTLPLVQIDSHMKKLVQNERHYLSLRNNDQLSKFKDDLHVQQLFETISQYRLTFDQGKIWEEYLVLQMRIPCNILPPKFNELEKFTSPNIYTPIIQNKIPTQVNNDQKDEKKISSIENTSNAKLITTIDNDRNTNSNNIEFSDESLRNEITVKERKTIDLFRITPNSTSSISITNNDNSCNSNETVSTGNHRNNHNTVELINESDQAEKIQSVRKKHGRILFQMKLINENRSQWILSRFAKGKYLQPVIATW</sequence>
<feature type="region of interest" description="Disordered" evidence="1">
    <location>
        <begin position="182"/>
        <end position="202"/>
    </location>
</feature>
<comment type="caution">
    <text evidence="2">The sequence shown here is derived from an EMBL/GenBank/DDBJ whole genome shotgun (WGS) entry which is preliminary data.</text>
</comment>
<feature type="compositionally biased region" description="Polar residues" evidence="1">
    <location>
        <begin position="192"/>
        <end position="202"/>
    </location>
</feature>
<evidence type="ECO:0000313" key="2">
    <source>
        <dbReference type="EMBL" id="CAF1507395.1"/>
    </source>
</evidence>
<organism evidence="2 3">
    <name type="scientific">Rotaria sordida</name>
    <dbReference type="NCBI Taxonomy" id="392033"/>
    <lineage>
        <taxon>Eukaryota</taxon>
        <taxon>Metazoa</taxon>
        <taxon>Spiralia</taxon>
        <taxon>Gnathifera</taxon>
        <taxon>Rotifera</taxon>
        <taxon>Eurotatoria</taxon>
        <taxon>Bdelloidea</taxon>
        <taxon>Philodinida</taxon>
        <taxon>Philodinidae</taxon>
        <taxon>Rotaria</taxon>
    </lineage>
</organism>
<name>A0A815TLY0_9BILA</name>
<accession>A0A815TLY0</accession>
<dbReference type="EMBL" id="CAJNOT010007523">
    <property type="protein sequence ID" value="CAF1507395.1"/>
    <property type="molecule type" value="Genomic_DNA"/>
</dbReference>
<proteinExistence type="predicted"/>
<evidence type="ECO:0000256" key="1">
    <source>
        <dbReference type="SAM" id="MobiDB-lite"/>
    </source>
</evidence>
<reference evidence="2" key="1">
    <citation type="submission" date="2021-02" db="EMBL/GenBank/DDBJ databases">
        <authorList>
            <person name="Nowell W R."/>
        </authorList>
    </citation>
    <scope>NUCLEOTIDE SEQUENCE</scope>
</reference>
<feature type="compositionally biased region" description="Low complexity" evidence="1">
    <location>
        <begin position="182"/>
        <end position="191"/>
    </location>
</feature>
<dbReference type="Proteomes" id="UP000663864">
    <property type="component" value="Unassembled WGS sequence"/>
</dbReference>
<protein>
    <submittedName>
        <fullName evidence="2">Uncharacterized protein</fullName>
    </submittedName>
</protein>
<feature type="non-terminal residue" evidence="2">
    <location>
        <position position="1"/>
    </location>
</feature>